<dbReference type="PANTHER" id="PTHR47420">
    <property type="entry name" value="HISTONE-LYSINE N-METHYLTRANSFERASE ASHR2"/>
    <property type="match status" value="1"/>
</dbReference>
<dbReference type="CDD" id="cd20071">
    <property type="entry name" value="SET_SMYD"/>
    <property type="match status" value="1"/>
</dbReference>
<reference evidence="3" key="4">
    <citation type="submission" date="2019-03" db="UniProtKB">
        <authorList>
            <consortium name="EnsemblPlants"/>
        </authorList>
    </citation>
    <scope>IDENTIFICATION</scope>
</reference>
<organism evidence="3 4">
    <name type="scientific">Aegilops tauschii subsp. strangulata</name>
    <name type="common">Goatgrass</name>
    <dbReference type="NCBI Taxonomy" id="200361"/>
    <lineage>
        <taxon>Eukaryota</taxon>
        <taxon>Viridiplantae</taxon>
        <taxon>Streptophyta</taxon>
        <taxon>Embryophyta</taxon>
        <taxon>Tracheophyta</taxon>
        <taxon>Spermatophyta</taxon>
        <taxon>Magnoliopsida</taxon>
        <taxon>Liliopsida</taxon>
        <taxon>Poales</taxon>
        <taxon>Poaceae</taxon>
        <taxon>BOP clade</taxon>
        <taxon>Pooideae</taxon>
        <taxon>Triticodae</taxon>
        <taxon>Triticeae</taxon>
        <taxon>Triticinae</taxon>
        <taxon>Aegilops</taxon>
    </lineage>
</organism>
<reference evidence="4" key="1">
    <citation type="journal article" date="2014" name="Science">
        <title>Ancient hybridizations among the ancestral genomes of bread wheat.</title>
        <authorList>
            <consortium name="International Wheat Genome Sequencing Consortium,"/>
            <person name="Marcussen T."/>
            <person name="Sandve S.R."/>
            <person name="Heier L."/>
            <person name="Spannagl M."/>
            <person name="Pfeifer M."/>
            <person name="Jakobsen K.S."/>
            <person name="Wulff B.B."/>
            <person name="Steuernagel B."/>
            <person name="Mayer K.F."/>
            <person name="Olsen O.A."/>
        </authorList>
    </citation>
    <scope>NUCLEOTIDE SEQUENCE [LARGE SCALE GENOMIC DNA]</scope>
    <source>
        <strain evidence="4">cv. AL8/78</strain>
    </source>
</reference>
<feature type="compositionally biased region" description="Acidic residues" evidence="1">
    <location>
        <begin position="409"/>
        <end position="418"/>
    </location>
</feature>
<dbReference type="PROSITE" id="PS50280">
    <property type="entry name" value="SET"/>
    <property type="match status" value="1"/>
</dbReference>
<feature type="region of interest" description="Disordered" evidence="1">
    <location>
        <begin position="322"/>
        <end position="361"/>
    </location>
</feature>
<dbReference type="Pfam" id="PF00856">
    <property type="entry name" value="SET"/>
    <property type="match status" value="1"/>
</dbReference>
<dbReference type="STRING" id="200361.A0A453SCA5"/>
<dbReference type="Gene3D" id="6.10.140.2220">
    <property type="match status" value="1"/>
</dbReference>
<evidence type="ECO:0000259" key="2">
    <source>
        <dbReference type="PROSITE" id="PS50280"/>
    </source>
</evidence>
<evidence type="ECO:0000256" key="1">
    <source>
        <dbReference type="SAM" id="MobiDB-lite"/>
    </source>
</evidence>
<reference evidence="4" key="2">
    <citation type="journal article" date="2017" name="Nat. Plants">
        <title>The Aegilops tauschii genome reveals multiple impacts of transposons.</title>
        <authorList>
            <person name="Zhao G."/>
            <person name="Zou C."/>
            <person name="Li K."/>
            <person name="Wang K."/>
            <person name="Li T."/>
            <person name="Gao L."/>
            <person name="Zhang X."/>
            <person name="Wang H."/>
            <person name="Yang Z."/>
            <person name="Liu X."/>
            <person name="Jiang W."/>
            <person name="Mao L."/>
            <person name="Kong X."/>
            <person name="Jiao Y."/>
            <person name="Jia J."/>
        </authorList>
    </citation>
    <scope>NUCLEOTIDE SEQUENCE [LARGE SCALE GENOMIC DNA]</scope>
    <source>
        <strain evidence="4">cv. AL8/78</strain>
    </source>
</reference>
<dbReference type="InterPro" id="IPR044238">
    <property type="entry name" value="ASHR2-like"/>
</dbReference>
<dbReference type="InterPro" id="IPR001214">
    <property type="entry name" value="SET_dom"/>
</dbReference>
<name>A0A453SCA5_AEGTS</name>
<proteinExistence type="predicted"/>
<dbReference type="Gene3D" id="2.170.270.10">
    <property type="entry name" value="SET domain"/>
    <property type="match status" value="1"/>
</dbReference>
<evidence type="ECO:0000313" key="3">
    <source>
        <dbReference type="EnsemblPlants" id="AET7Gv20890100.4"/>
    </source>
</evidence>
<feature type="compositionally biased region" description="Acidic residues" evidence="1">
    <location>
        <begin position="340"/>
        <end position="361"/>
    </location>
</feature>
<dbReference type="EnsemblPlants" id="AET7Gv20890100.4">
    <property type="protein sequence ID" value="AET7Gv20890100.4"/>
    <property type="gene ID" value="AET7Gv20890100"/>
</dbReference>
<dbReference type="SUPFAM" id="SSF82199">
    <property type="entry name" value="SET domain"/>
    <property type="match status" value="1"/>
</dbReference>
<keyword evidence="4" id="KW-1185">Reference proteome</keyword>
<dbReference type="EnsemblPlants" id="AET7Gv20890100.5">
    <property type="protein sequence ID" value="AET7Gv20890100.5"/>
    <property type="gene ID" value="AET7Gv20890100"/>
</dbReference>
<dbReference type="Proteomes" id="UP000015105">
    <property type="component" value="Chromosome 7D"/>
</dbReference>
<dbReference type="AlphaFoldDB" id="A0A453SCA5"/>
<feature type="compositionally biased region" description="Acidic residues" evidence="1">
    <location>
        <begin position="322"/>
        <end position="333"/>
    </location>
</feature>
<feature type="region of interest" description="Disordered" evidence="1">
    <location>
        <begin position="406"/>
        <end position="425"/>
    </location>
</feature>
<dbReference type="PANTHER" id="PTHR47420:SF3">
    <property type="entry name" value="HISTONE-LYSINE N-METHYLTRANSFERASE ASHR2"/>
    <property type="match status" value="1"/>
</dbReference>
<feature type="domain" description="SET" evidence="2">
    <location>
        <begin position="39"/>
        <end position="285"/>
    </location>
</feature>
<accession>A0A453SCA5</accession>
<dbReference type="SMART" id="SM00317">
    <property type="entry name" value="SET"/>
    <property type="match status" value="1"/>
</dbReference>
<reference evidence="3" key="5">
    <citation type="journal article" date="2021" name="G3 (Bethesda)">
        <title>Aegilops tauschii genome assembly Aet v5.0 features greater sequence contiguity and improved annotation.</title>
        <authorList>
            <person name="Wang L."/>
            <person name="Zhu T."/>
            <person name="Rodriguez J.C."/>
            <person name="Deal K.R."/>
            <person name="Dubcovsky J."/>
            <person name="McGuire P.E."/>
            <person name="Lux T."/>
            <person name="Spannagl M."/>
            <person name="Mayer K.F.X."/>
            <person name="Baldrich P."/>
            <person name="Meyers B.C."/>
            <person name="Huo N."/>
            <person name="Gu Y.Q."/>
            <person name="Zhou H."/>
            <person name="Devos K.M."/>
            <person name="Bennetzen J.L."/>
            <person name="Unver T."/>
            <person name="Budak H."/>
            <person name="Gulick P.J."/>
            <person name="Galiba G."/>
            <person name="Kalapos B."/>
            <person name="Nelson D.R."/>
            <person name="Li P."/>
            <person name="You F.M."/>
            <person name="Luo M.C."/>
            <person name="Dvorak J."/>
        </authorList>
    </citation>
    <scope>NUCLEOTIDE SEQUENCE [LARGE SCALE GENOMIC DNA]</scope>
    <source>
        <strain evidence="3">cv. AL8/78</strain>
    </source>
</reference>
<protein>
    <recommendedName>
        <fullName evidence="2">SET domain-containing protein</fullName>
    </recommendedName>
</protein>
<dbReference type="Gramene" id="AET7Gv20890100.5">
    <property type="protein sequence ID" value="AET7Gv20890100.5"/>
    <property type="gene ID" value="AET7Gv20890100"/>
</dbReference>
<dbReference type="Gramene" id="AET7Gv20890100.4">
    <property type="protein sequence ID" value="AET7Gv20890100.4"/>
    <property type="gene ID" value="AET7Gv20890100"/>
</dbReference>
<reference evidence="3" key="3">
    <citation type="journal article" date="2017" name="Nature">
        <title>Genome sequence of the progenitor of the wheat D genome Aegilops tauschii.</title>
        <authorList>
            <person name="Luo M.C."/>
            <person name="Gu Y.Q."/>
            <person name="Puiu D."/>
            <person name="Wang H."/>
            <person name="Twardziok S.O."/>
            <person name="Deal K.R."/>
            <person name="Huo N."/>
            <person name="Zhu T."/>
            <person name="Wang L."/>
            <person name="Wang Y."/>
            <person name="McGuire P.E."/>
            <person name="Liu S."/>
            <person name="Long H."/>
            <person name="Ramasamy R.K."/>
            <person name="Rodriguez J.C."/>
            <person name="Van S.L."/>
            <person name="Yuan L."/>
            <person name="Wang Z."/>
            <person name="Xia Z."/>
            <person name="Xiao L."/>
            <person name="Anderson O.D."/>
            <person name="Ouyang S."/>
            <person name="Liang Y."/>
            <person name="Zimin A.V."/>
            <person name="Pertea G."/>
            <person name="Qi P."/>
            <person name="Bennetzen J.L."/>
            <person name="Dai X."/>
            <person name="Dawson M.W."/>
            <person name="Muller H.G."/>
            <person name="Kugler K."/>
            <person name="Rivarola-Duarte L."/>
            <person name="Spannagl M."/>
            <person name="Mayer K.F.X."/>
            <person name="Lu F.H."/>
            <person name="Bevan M.W."/>
            <person name="Leroy P."/>
            <person name="Li P."/>
            <person name="You F.M."/>
            <person name="Sun Q."/>
            <person name="Liu Z."/>
            <person name="Lyons E."/>
            <person name="Wicker T."/>
            <person name="Salzberg S.L."/>
            <person name="Devos K.M."/>
            <person name="Dvorak J."/>
        </authorList>
    </citation>
    <scope>NUCLEOTIDE SEQUENCE [LARGE SCALE GENOMIC DNA]</scope>
    <source>
        <strain evidence="3">cv. AL8/78</strain>
    </source>
</reference>
<sequence>RKEHRSHSARGPSFCQRLVGCSSSSSAAAGMALPNMAGDTLRVADLPGRGRALLAARDILEGEVLLSESPILLYPSSLASLSSYCSACFRSLPPPPHTPCPSCRAAAFCSPACSAASHPRLLCAALSSGLAAAPEAHQEPLLFLLSAYSLQEPSLSAILSLSSAPQGPSPSQQQDAASLHAAVASVAPPHMLPAGFSPDLTAALLSKDRTNSFSILEPYRPDVPLELRKARCCAVYPRASLLNHDCLPNACHFDYADRPGPGNTDIVVRALHGITEGKEVCISYFAANWRYADRQCRLLEDYGFRCECDRCQIESKWKFDDDNDAGDGDDTMEEEHGKEDAEDGGDEGMEQEEGSDGDEDDFPHAFFFVRYLCDREDCYGMLAPLPPLPNGELSHVFECNACGQLKKEEDEDEADTDAGDCSMDQ</sequence>
<dbReference type="InterPro" id="IPR046341">
    <property type="entry name" value="SET_dom_sf"/>
</dbReference>
<evidence type="ECO:0000313" key="4">
    <source>
        <dbReference type="Proteomes" id="UP000015105"/>
    </source>
</evidence>
<dbReference type="Gene3D" id="1.10.220.160">
    <property type="match status" value="1"/>
</dbReference>